<gene>
    <name evidence="4" type="ORF">DM02DRAFT_670478</name>
</gene>
<proteinExistence type="inferred from homology"/>
<dbReference type="SFLD" id="SFLDS00019">
    <property type="entry name" value="Glutathione_Transferase_(cytos"/>
    <property type="match status" value="1"/>
</dbReference>
<protein>
    <submittedName>
        <fullName evidence="4">Glutathione S-transferase</fullName>
    </submittedName>
</protein>
<dbReference type="Pfam" id="PF02798">
    <property type="entry name" value="GST_N"/>
    <property type="match status" value="1"/>
</dbReference>
<dbReference type="InterPro" id="IPR004045">
    <property type="entry name" value="Glutathione_S-Trfase_N"/>
</dbReference>
<dbReference type="InterPro" id="IPR036282">
    <property type="entry name" value="Glutathione-S-Trfase_C_sf"/>
</dbReference>
<dbReference type="EMBL" id="KZ805342">
    <property type="protein sequence ID" value="PVI02475.1"/>
    <property type="molecule type" value="Genomic_DNA"/>
</dbReference>
<organism evidence="4 5">
    <name type="scientific">Periconia macrospinosa</name>
    <dbReference type="NCBI Taxonomy" id="97972"/>
    <lineage>
        <taxon>Eukaryota</taxon>
        <taxon>Fungi</taxon>
        <taxon>Dikarya</taxon>
        <taxon>Ascomycota</taxon>
        <taxon>Pezizomycotina</taxon>
        <taxon>Dothideomycetes</taxon>
        <taxon>Pleosporomycetidae</taxon>
        <taxon>Pleosporales</taxon>
        <taxon>Massarineae</taxon>
        <taxon>Periconiaceae</taxon>
        <taxon>Periconia</taxon>
    </lineage>
</organism>
<dbReference type="SFLD" id="SFLDG00358">
    <property type="entry name" value="Main_(cytGST)"/>
    <property type="match status" value="1"/>
</dbReference>
<dbReference type="PROSITE" id="PS50405">
    <property type="entry name" value="GST_CTER"/>
    <property type="match status" value="1"/>
</dbReference>
<dbReference type="CDD" id="cd03044">
    <property type="entry name" value="GST_N_EF1Bgamma"/>
    <property type="match status" value="1"/>
</dbReference>
<dbReference type="InterPro" id="IPR036249">
    <property type="entry name" value="Thioredoxin-like_sf"/>
</dbReference>
<dbReference type="PANTHER" id="PTHR43986">
    <property type="entry name" value="ELONGATION FACTOR 1-GAMMA"/>
    <property type="match status" value="1"/>
</dbReference>
<evidence type="ECO:0000259" key="2">
    <source>
        <dbReference type="PROSITE" id="PS50404"/>
    </source>
</evidence>
<dbReference type="Proteomes" id="UP000244855">
    <property type="component" value="Unassembled WGS sequence"/>
</dbReference>
<dbReference type="PROSITE" id="PS50404">
    <property type="entry name" value="GST_NTER"/>
    <property type="match status" value="1"/>
</dbReference>
<dbReference type="OrthoDB" id="249703at2759"/>
<dbReference type="GO" id="GO:0005737">
    <property type="term" value="C:cytoplasm"/>
    <property type="evidence" value="ECO:0007669"/>
    <property type="project" value="TreeGrafter"/>
</dbReference>
<dbReference type="Gene3D" id="1.20.1050.10">
    <property type="match status" value="1"/>
</dbReference>
<dbReference type="GO" id="GO:0006414">
    <property type="term" value="P:translational elongation"/>
    <property type="evidence" value="ECO:0007669"/>
    <property type="project" value="TreeGrafter"/>
</dbReference>
<dbReference type="FunFam" id="3.40.30.10:FF:000142">
    <property type="entry name" value="Elongation factor 1 gamma"/>
    <property type="match status" value="1"/>
</dbReference>
<keyword evidence="4" id="KW-0808">Transferase</keyword>
<feature type="domain" description="GST C-terminal" evidence="3">
    <location>
        <begin position="93"/>
        <end position="226"/>
    </location>
</feature>
<dbReference type="SUPFAM" id="SSF52833">
    <property type="entry name" value="Thioredoxin-like"/>
    <property type="match status" value="1"/>
</dbReference>
<dbReference type="GO" id="GO:0016740">
    <property type="term" value="F:transferase activity"/>
    <property type="evidence" value="ECO:0007669"/>
    <property type="project" value="UniProtKB-KW"/>
</dbReference>
<name>A0A2V1DZ44_9PLEO</name>
<reference evidence="4 5" key="1">
    <citation type="journal article" date="2018" name="Sci. Rep.">
        <title>Comparative genomics provides insights into the lifestyle and reveals functional heterogeneity of dark septate endophytic fungi.</title>
        <authorList>
            <person name="Knapp D.G."/>
            <person name="Nemeth J.B."/>
            <person name="Barry K."/>
            <person name="Hainaut M."/>
            <person name="Henrissat B."/>
            <person name="Johnson J."/>
            <person name="Kuo A."/>
            <person name="Lim J.H.P."/>
            <person name="Lipzen A."/>
            <person name="Nolan M."/>
            <person name="Ohm R.A."/>
            <person name="Tamas L."/>
            <person name="Grigoriev I.V."/>
            <person name="Spatafora J.W."/>
            <person name="Nagy L.G."/>
            <person name="Kovacs G.M."/>
        </authorList>
    </citation>
    <scope>NUCLEOTIDE SEQUENCE [LARGE SCALE GENOMIC DNA]</scope>
    <source>
        <strain evidence="4 5">DSE2036</strain>
    </source>
</reference>
<dbReference type="InterPro" id="IPR040079">
    <property type="entry name" value="Glutathione_S-Trfase"/>
</dbReference>
<dbReference type="InterPro" id="IPR050802">
    <property type="entry name" value="EF-GSTs"/>
</dbReference>
<sequence length="232" mass="25788">MAPFGTLYTTTKLHHARVTKILAAANLNGLEILVDPNFTFPGDNNSAEYKEKFPLGKIPAFETPSGLYLAEGIAITHYVCDAGPRREQLLGGTAEKRALVQMWVSFAEIELFANMGPILMAIKDKKFISEVVEEREKHFRRALDRVEQQLAQEGSLWLVHGSELSLADLSVAAALYWPLALFMDEEYRNGCPKTMEWLERLMAVDGVGEAFKAPLNLCKERPDLNGGAAVSF</sequence>
<dbReference type="InterPro" id="IPR010987">
    <property type="entry name" value="Glutathione-S-Trfase_C-like"/>
</dbReference>
<evidence type="ECO:0000313" key="4">
    <source>
        <dbReference type="EMBL" id="PVI02475.1"/>
    </source>
</evidence>
<dbReference type="AlphaFoldDB" id="A0A2V1DZ44"/>
<comment type="similarity">
    <text evidence="1">Belongs to the GST superfamily.</text>
</comment>
<accession>A0A2V1DZ44</accession>
<dbReference type="STRING" id="97972.A0A2V1DZ44"/>
<evidence type="ECO:0000313" key="5">
    <source>
        <dbReference type="Proteomes" id="UP000244855"/>
    </source>
</evidence>
<evidence type="ECO:0000256" key="1">
    <source>
        <dbReference type="ARBA" id="ARBA00007409"/>
    </source>
</evidence>
<dbReference type="SUPFAM" id="SSF47616">
    <property type="entry name" value="GST C-terminal domain-like"/>
    <property type="match status" value="1"/>
</dbReference>
<dbReference type="GO" id="GO:0005634">
    <property type="term" value="C:nucleus"/>
    <property type="evidence" value="ECO:0007669"/>
    <property type="project" value="TreeGrafter"/>
</dbReference>
<keyword evidence="5" id="KW-1185">Reference proteome</keyword>
<dbReference type="Gene3D" id="3.40.30.10">
    <property type="entry name" value="Glutaredoxin"/>
    <property type="match status" value="1"/>
</dbReference>
<evidence type="ECO:0000259" key="3">
    <source>
        <dbReference type="PROSITE" id="PS50405"/>
    </source>
</evidence>
<feature type="domain" description="GST N-terminal" evidence="2">
    <location>
        <begin position="3"/>
        <end position="87"/>
    </location>
</feature>
<dbReference type="PANTHER" id="PTHR43986:SF10">
    <property type="entry name" value="ELONGATION FACTOR EEF-1B GAMMA SUBUNIT, PUTATIVE (AFU_ORTHOLOGUE AFUA_1G17120)-RELATED"/>
    <property type="match status" value="1"/>
</dbReference>
<dbReference type="Pfam" id="PF13410">
    <property type="entry name" value="GST_C_2"/>
    <property type="match status" value="1"/>
</dbReference>